<evidence type="ECO:0000313" key="1">
    <source>
        <dbReference type="EMBL" id="CAE7420223.1"/>
    </source>
</evidence>
<dbReference type="Proteomes" id="UP000604046">
    <property type="component" value="Unassembled WGS sequence"/>
</dbReference>
<protein>
    <submittedName>
        <fullName evidence="1">Uncharacterized protein</fullName>
    </submittedName>
</protein>
<gene>
    <name evidence="1" type="ORF">SNAT2548_LOCUS22854</name>
</gene>
<proteinExistence type="predicted"/>
<organism evidence="1 2">
    <name type="scientific">Symbiodinium natans</name>
    <dbReference type="NCBI Taxonomy" id="878477"/>
    <lineage>
        <taxon>Eukaryota</taxon>
        <taxon>Sar</taxon>
        <taxon>Alveolata</taxon>
        <taxon>Dinophyceae</taxon>
        <taxon>Suessiales</taxon>
        <taxon>Symbiodiniaceae</taxon>
        <taxon>Symbiodinium</taxon>
    </lineage>
</organism>
<keyword evidence="2" id="KW-1185">Reference proteome</keyword>
<name>A0A812R506_9DINO</name>
<accession>A0A812R506</accession>
<evidence type="ECO:0000313" key="2">
    <source>
        <dbReference type="Proteomes" id="UP000604046"/>
    </source>
</evidence>
<dbReference type="EMBL" id="CAJNDS010002301">
    <property type="protein sequence ID" value="CAE7420223.1"/>
    <property type="molecule type" value="Genomic_DNA"/>
</dbReference>
<dbReference type="AlphaFoldDB" id="A0A812R506"/>
<reference evidence="1" key="1">
    <citation type="submission" date="2021-02" db="EMBL/GenBank/DDBJ databases">
        <authorList>
            <person name="Dougan E. K."/>
            <person name="Rhodes N."/>
            <person name="Thang M."/>
            <person name="Chan C."/>
        </authorList>
    </citation>
    <scope>NUCLEOTIDE SEQUENCE</scope>
</reference>
<comment type="caution">
    <text evidence="1">The sequence shown here is derived from an EMBL/GenBank/DDBJ whole genome shotgun (WGS) entry which is preliminary data.</text>
</comment>
<sequence>MATKLQTKAKESASGTALPRATVSYEEFAAAPAELRSWSACAKADYSSFDGLNDTIIQQLIHEVGLDELCSEGSDACKAFTAGFKAMTRIRDEIPASPRFQNFTLVNWYQNENGFPSWGADPDGTSVSVNTQVMPPVGTVHDPHAADGYAFCEIAYTVLKQTASQFYNSCGPTSALAALIVRSPAQAFKKALQLYYTGSLPEIGGSACPYVYAEQPGLIPFRPNQPGSSAYRGTDWCPDKEVQFPDPSSRQCQSVGLQRMWVVGMIGALEHKVHVERAGGDACAEWQTVTYPGEDIEAATNRNLAYRTAPSAVVWVCDQVVGGQSDACHYESPFVEDCSEHFPRNLCLGMLKFLWSQPDLFAVQSSLESGFSEALVDDLMSRPTMKPFFEMVSESGLTSYNFMNRAAPALFATMMGVSQHAGRRAAMWPKLCGARAAMLNLAFSALEGQPSQQCVHWTFLVQCTSDGYIIWSNGYRKSIAKDVLEASTCGAVILP</sequence>